<dbReference type="InterPro" id="IPR036217">
    <property type="entry name" value="MethylDNA_cys_MeTrfase_DNAb"/>
</dbReference>
<evidence type="ECO:0000313" key="12">
    <source>
        <dbReference type="EMBL" id="SMC25405.1"/>
    </source>
</evidence>
<evidence type="ECO:0000256" key="2">
    <source>
        <dbReference type="ARBA" id="ARBA00008711"/>
    </source>
</evidence>
<dbReference type="PANTHER" id="PTHR10815">
    <property type="entry name" value="METHYLATED-DNA--PROTEIN-CYSTEINE METHYLTRANSFERASE"/>
    <property type="match status" value="1"/>
</dbReference>
<comment type="miscellaneous">
    <text evidence="9">This enzyme catalyzes only one turnover and therefore is not strictly catalytic. According to one definition, an enzyme is a biocatalyst that acts repeatedly and over many reaction cycles.</text>
</comment>
<accession>A0A1W1XNI1</accession>
<evidence type="ECO:0000259" key="11">
    <source>
        <dbReference type="Pfam" id="PF02870"/>
    </source>
</evidence>
<dbReference type="Gene3D" id="1.10.10.10">
    <property type="entry name" value="Winged helix-like DNA-binding domain superfamily/Winged helix DNA-binding domain"/>
    <property type="match status" value="1"/>
</dbReference>
<dbReference type="RefSeq" id="WP_084058052.1">
    <property type="nucleotide sequence ID" value="NZ_FWXF01000013.1"/>
</dbReference>
<dbReference type="OrthoDB" id="9802228at2"/>
<evidence type="ECO:0000256" key="4">
    <source>
        <dbReference type="ARBA" id="ARBA00022603"/>
    </source>
</evidence>
<dbReference type="Gene3D" id="3.30.160.70">
    <property type="entry name" value="Methylated DNA-protein cysteine methyltransferase domain"/>
    <property type="match status" value="1"/>
</dbReference>
<dbReference type="GO" id="GO:0006307">
    <property type="term" value="P:DNA alkylation repair"/>
    <property type="evidence" value="ECO:0007669"/>
    <property type="project" value="UniProtKB-UniRule"/>
</dbReference>
<dbReference type="InterPro" id="IPR001497">
    <property type="entry name" value="MethylDNA_cys_MeTrfase_AS"/>
</dbReference>
<evidence type="ECO:0000256" key="5">
    <source>
        <dbReference type="ARBA" id="ARBA00022679"/>
    </source>
</evidence>
<comment type="catalytic activity">
    <reaction evidence="1 9">
        <text>a 4-O-methyl-thymidine in DNA + L-cysteinyl-[protein] = a thymidine in DNA + S-methyl-L-cysteinyl-[protein]</text>
        <dbReference type="Rhea" id="RHEA:53428"/>
        <dbReference type="Rhea" id="RHEA-COMP:10131"/>
        <dbReference type="Rhea" id="RHEA-COMP:10132"/>
        <dbReference type="Rhea" id="RHEA-COMP:13555"/>
        <dbReference type="Rhea" id="RHEA-COMP:13556"/>
        <dbReference type="ChEBI" id="CHEBI:29950"/>
        <dbReference type="ChEBI" id="CHEBI:82612"/>
        <dbReference type="ChEBI" id="CHEBI:137386"/>
        <dbReference type="ChEBI" id="CHEBI:137387"/>
        <dbReference type="EC" id="2.1.1.63"/>
    </reaction>
</comment>
<evidence type="ECO:0000256" key="8">
    <source>
        <dbReference type="ARBA" id="ARBA00049348"/>
    </source>
</evidence>
<protein>
    <recommendedName>
        <fullName evidence="9">Methylated-DNA--protein-cysteine methyltransferase</fullName>
        <ecNumber evidence="9">2.1.1.63</ecNumber>
    </recommendedName>
    <alternativeName>
        <fullName evidence="9">6-O-methylguanine-DNA methyltransferase</fullName>
        <shortName evidence="9">MGMT</shortName>
    </alternativeName>
    <alternativeName>
        <fullName evidence="9">O-6-methylguanine-DNA-alkyltransferase</fullName>
    </alternativeName>
</protein>
<feature type="domain" description="Methylated-DNA-[protein]-cysteine S-methyltransferase DNA binding" evidence="10">
    <location>
        <begin position="94"/>
        <end position="173"/>
    </location>
</feature>
<dbReference type="CDD" id="cd06445">
    <property type="entry name" value="ATase"/>
    <property type="match status" value="1"/>
</dbReference>
<dbReference type="FunFam" id="1.10.10.10:FF:000214">
    <property type="entry name" value="Methylated-DNA--protein-cysteine methyltransferase"/>
    <property type="match status" value="1"/>
</dbReference>
<dbReference type="GO" id="GO:0005737">
    <property type="term" value="C:cytoplasm"/>
    <property type="evidence" value="ECO:0007669"/>
    <property type="project" value="UniProtKB-SubCell"/>
</dbReference>
<name>A0A1W1XNI1_9BACT</name>
<dbReference type="Proteomes" id="UP000192783">
    <property type="component" value="Unassembled WGS sequence"/>
</dbReference>
<dbReference type="InterPro" id="IPR008332">
    <property type="entry name" value="MethylG_MeTrfase_N"/>
</dbReference>
<evidence type="ECO:0000256" key="7">
    <source>
        <dbReference type="ARBA" id="ARBA00023204"/>
    </source>
</evidence>
<dbReference type="SUPFAM" id="SSF46767">
    <property type="entry name" value="Methylated DNA-protein cysteine methyltransferase, C-terminal domain"/>
    <property type="match status" value="1"/>
</dbReference>
<dbReference type="STRING" id="1121390.SAMN02746041_02321"/>
<dbReference type="InterPro" id="IPR014048">
    <property type="entry name" value="MethylDNA_cys_MeTrfase_DNA-bd"/>
</dbReference>
<comment type="function">
    <text evidence="9">Involved in the cellular defense against the biological effects of O6-methylguanine (O6-MeG) and O4-methylthymine (O4-MeT) in DNA. Repairs the methylated nucleobase in DNA by stoichiometrically transferring the methyl group to a cysteine residue in the enzyme. This is a suicide reaction: the enzyme is irreversibly inactivated.</text>
</comment>
<reference evidence="12 13" key="1">
    <citation type="submission" date="2017-04" db="EMBL/GenBank/DDBJ databases">
        <authorList>
            <person name="Afonso C.L."/>
            <person name="Miller P.J."/>
            <person name="Scott M.A."/>
            <person name="Spackman E."/>
            <person name="Goraichik I."/>
            <person name="Dimitrov K.M."/>
            <person name="Suarez D.L."/>
            <person name="Swayne D.E."/>
        </authorList>
    </citation>
    <scope>NUCLEOTIDE SEQUENCE [LARGE SCALE GENOMIC DNA]</scope>
    <source>
        <strain evidence="12 13">DSM 13146</strain>
    </source>
</reference>
<dbReference type="InterPro" id="IPR023546">
    <property type="entry name" value="MGMT"/>
</dbReference>
<sequence>MGGVWAQSLSTPLGIILAVATPRGVCRLQFVRPPLATAELLERFRSEIEPFLEGRTLWEGPNEHLQALSTQLQDYFEGKRGHPTVPVDFPGGTAFQREVWRQLRRIPYGATRTYQEVAQAMGRPKAVRAVGQACGRNPIPILVPCHRVVARSGLGGFSSGLDIKKRLLRLEGAFA</sequence>
<dbReference type="InterPro" id="IPR036631">
    <property type="entry name" value="MGMT_N_sf"/>
</dbReference>
<keyword evidence="5 9" id="KW-0808">Transferase</keyword>
<dbReference type="EMBL" id="FWXF01000013">
    <property type="protein sequence ID" value="SMC25405.1"/>
    <property type="molecule type" value="Genomic_DNA"/>
</dbReference>
<feature type="active site" description="Nucleophile; methyl group acceptor" evidence="9">
    <location>
        <position position="145"/>
    </location>
</feature>
<dbReference type="GO" id="GO:0003908">
    <property type="term" value="F:methylated-DNA-[protein]-cysteine S-methyltransferase activity"/>
    <property type="evidence" value="ECO:0007669"/>
    <property type="project" value="UniProtKB-UniRule"/>
</dbReference>
<feature type="domain" description="Methylguanine DNA methyltransferase ribonuclease-like" evidence="11">
    <location>
        <begin position="9"/>
        <end position="89"/>
    </location>
</feature>
<dbReference type="PANTHER" id="PTHR10815:SF13">
    <property type="entry name" value="METHYLATED-DNA--PROTEIN-CYSTEINE METHYLTRANSFERASE"/>
    <property type="match status" value="1"/>
</dbReference>
<dbReference type="InterPro" id="IPR036388">
    <property type="entry name" value="WH-like_DNA-bd_sf"/>
</dbReference>
<dbReference type="NCBIfam" id="TIGR00589">
    <property type="entry name" value="ogt"/>
    <property type="match status" value="1"/>
</dbReference>
<dbReference type="HAMAP" id="MF_00772">
    <property type="entry name" value="OGT"/>
    <property type="match status" value="1"/>
</dbReference>
<keyword evidence="6 9" id="KW-0227">DNA damage</keyword>
<comment type="subcellular location">
    <subcellularLocation>
        <location evidence="9">Cytoplasm</location>
    </subcellularLocation>
</comment>
<dbReference type="PROSITE" id="PS00374">
    <property type="entry name" value="MGMT"/>
    <property type="match status" value="1"/>
</dbReference>
<comment type="catalytic activity">
    <reaction evidence="8 9">
        <text>a 6-O-methyl-2'-deoxyguanosine in DNA + L-cysteinyl-[protein] = S-methyl-L-cysteinyl-[protein] + a 2'-deoxyguanosine in DNA</text>
        <dbReference type="Rhea" id="RHEA:24000"/>
        <dbReference type="Rhea" id="RHEA-COMP:10131"/>
        <dbReference type="Rhea" id="RHEA-COMP:10132"/>
        <dbReference type="Rhea" id="RHEA-COMP:11367"/>
        <dbReference type="Rhea" id="RHEA-COMP:11368"/>
        <dbReference type="ChEBI" id="CHEBI:29950"/>
        <dbReference type="ChEBI" id="CHEBI:82612"/>
        <dbReference type="ChEBI" id="CHEBI:85445"/>
        <dbReference type="ChEBI" id="CHEBI:85448"/>
        <dbReference type="EC" id="2.1.1.63"/>
    </reaction>
</comment>
<comment type="similarity">
    <text evidence="2 9">Belongs to the MGMT family.</text>
</comment>
<evidence type="ECO:0000259" key="10">
    <source>
        <dbReference type="Pfam" id="PF01035"/>
    </source>
</evidence>
<evidence type="ECO:0000313" key="13">
    <source>
        <dbReference type="Proteomes" id="UP000192783"/>
    </source>
</evidence>
<dbReference type="EC" id="2.1.1.63" evidence="9"/>
<organism evidence="12 13">
    <name type="scientific">Desulfacinum hydrothermale DSM 13146</name>
    <dbReference type="NCBI Taxonomy" id="1121390"/>
    <lineage>
        <taxon>Bacteria</taxon>
        <taxon>Pseudomonadati</taxon>
        <taxon>Thermodesulfobacteriota</taxon>
        <taxon>Syntrophobacteria</taxon>
        <taxon>Syntrophobacterales</taxon>
        <taxon>Syntrophobacteraceae</taxon>
        <taxon>Desulfacinum</taxon>
    </lineage>
</organism>
<evidence type="ECO:0000256" key="3">
    <source>
        <dbReference type="ARBA" id="ARBA00022490"/>
    </source>
</evidence>
<dbReference type="AlphaFoldDB" id="A0A1W1XNI1"/>
<dbReference type="Pfam" id="PF01035">
    <property type="entry name" value="DNA_binding_1"/>
    <property type="match status" value="1"/>
</dbReference>
<evidence type="ECO:0000256" key="1">
    <source>
        <dbReference type="ARBA" id="ARBA00001286"/>
    </source>
</evidence>
<keyword evidence="7 9" id="KW-0234">DNA repair</keyword>
<keyword evidence="4 9" id="KW-0489">Methyltransferase</keyword>
<evidence type="ECO:0000256" key="6">
    <source>
        <dbReference type="ARBA" id="ARBA00022763"/>
    </source>
</evidence>
<keyword evidence="3 9" id="KW-0963">Cytoplasm</keyword>
<dbReference type="SUPFAM" id="SSF53155">
    <property type="entry name" value="Methylated DNA-protein cysteine methyltransferase domain"/>
    <property type="match status" value="1"/>
</dbReference>
<dbReference type="Pfam" id="PF02870">
    <property type="entry name" value="Methyltransf_1N"/>
    <property type="match status" value="1"/>
</dbReference>
<proteinExistence type="inferred from homology"/>
<gene>
    <name evidence="12" type="ORF">SAMN02746041_02321</name>
</gene>
<evidence type="ECO:0000256" key="9">
    <source>
        <dbReference type="HAMAP-Rule" id="MF_00772"/>
    </source>
</evidence>
<dbReference type="GO" id="GO:0032259">
    <property type="term" value="P:methylation"/>
    <property type="evidence" value="ECO:0007669"/>
    <property type="project" value="UniProtKB-KW"/>
</dbReference>
<keyword evidence="13" id="KW-1185">Reference proteome</keyword>